<reference evidence="3 4" key="1">
    <citation type="submission" date="2017-11" db="EMBL/GenBank/DDBJ databases">
        <title>Comparative genomics of Botrytis spp.</title>
        <authorList>
            <person name="Valero-Jimenez C.A."/>
            <person name="Tapia P."/>
            <person name="Veloso J."/>
            <person name="Silva-Moreno E."/>
            <person name="Staats M."/>
            <person name="Valdes J.H."/>
            <person name="Van Kan J.A.L."/>
        </authorList>
    </citation>
    <scope>NUCLEOTIDE SEQUENCE [LARGE SCALE GENOMIC DNA]</scope>
    <source>
        <strain evidence="3 4">MUCL2830</strain>
    </source>
</reference>
<evidence type="ECO:0000256" key="1">
    <source>
        <dbReference type="SAM" id="MobiDB-lite"/>
    </source>
</evidence>
<sequence>MAGLQSQFEVVSTTEFLGTTVEVLKGDMLKYPVDVIVNAANVKLKRGGGIDGAIHAAAGPELQGEMNKLFPHPGKVGGAYGTTSSWNIQSCRYIIHAIGPNWHIPQQQDGKLLLTAFHNSLDLAMENKLRSIAFPGISMGIFAMPKNLAGLMIVSAIRTWIIKHPGEMDRISILLLGYSQDDIIETKLHKITQYMPDTGPGLNNLVPAAFRSTTHASTAPQPFPITTTSGAPIDLRDPRPVIEDSSQVETPDPVTDQSTSPAPPPVTTTSEFPVFTTAGEALPPPRDPAAPPPPPPPPPPPQPPPPPPSPPPRDSVEPPPRPEGAHAETPSDSEDEPPNYLFKFYEPLSRMWMGADRYYALLEAGIDPATFYEGMNIPDPEEDPNVDPLVGEERDLWRGYNAERIRRGREISQALGLSMTAAEIADEDKDKEDLKIAHEKSISESQELTKTRTAVRDEMIINEGITNCTALTESGFPCRFRGYIAVWRKHNVPDRCSTHQDLKKFPRV</sequence>
<dbReference type="PANTHER" id="PTHR11106">
    <property type="entry name" value="GANGLIOSIDE INDUCED DIFFERENTIATION ASSOCIATED PROTEIN 2-RELATED"/>
    <property type="match status" value="1"/>
</dbReference>
<protein>
    <recommendedName>
        <fullName evidence="2">Macro domain-containing protein</fullName>
    </recommendedName>
</protein>
<dbReference type="Gene3D" id="3.40.220.10">
    <property type="entry name" value="Leucine Aminopeptidase, subunit E, domain 1"/>
    <property type="match status" value="1"/>
</dbReference>
<gene>
    <name evidence="3" type="ORF">BOTCAL_0063g00280</name>
</gene>
<accession>A0A4Y8DC49</accession>
<dbReference type="InterPro" id="IPR043472">
    <property type="entry name" value="Macro_dom-like"/>
</dbReference>
<feature type="region of interest" description="Disordered" evidence="1">
    <location>
        <begin position="214"/>
        <end position="339"/>
    </location>
</feature>
<dbReference type="SMART" id="SM00506">
    <property type="entry name" value="A1pp"/>
    <property type="match status" value="1"/>
</dbReference>
<evidence type="ECO:0000313" key="4">
    <source>
        <dbReference type="Proteomes" id="UP000297299"/>
    </source>
</evidence>
<dbReference type="InterPro" id="IPR002589">
    <property type="entry name" value="Macro_dom"/>
</dbReference>
<comment type="caution">
    <text evidence="3">The sequence shown here is derived from an EMBL/GenBank/DDBJ whole genome shotgun (WGS) entry which is preliminary data.</text>
</comment>
<evidence type="ECO:0000313" key="3">
    <source>
        <dbReference type="EMBL" id="TEY75895.1"/>
    </source>
</evidence>
<dbReference type="OrthoDB" id="6077599at2759"/>
<feature type="compositionally biased region" description="Pro residues" evidence="1">
    <location>
        <begin position="282"/>
        <end position="322"/>
    </location>
</feature>
<proteinExistence type="predicted"/>
<dbReference type="Proteomes" id="UP000297299">
    <property type="component" value="Unassembled WGS sequence"/>
</dbReference>
<dbReference type="PROSITE" id="PS51154">
    <property type="entry name" value="MACRO"/>
    <property type="match status" value="1"/>
</dbReference>
<dbReference type="PANTHER" id="PTHR11106:SF27">
    <property type="entry name" value="MACRO DOMAIN-CONTAINING PROTEIN"/>
    <property type="match status" value="1"/>
</dbReference>
<dbReference type="EMBL" id="PHWZ01000063">
    <property type="protein sequence ID" value="TEY75895.1"/>
    <property type="molecule type" value="Genomic_DNA"/>
</dbReference>
<keyword evidence="4" id="KW-1185">Reference proteome</keyword>
<evidence type="ECO:0000259" key="2">
    <source>
        <dbReference type="PROSITE" id="PS51154"/>
    </source>
</evidence>
<dbReference type="STRING" id="38488.A0A4Y8DC49"/>
<feature type="compositionally biased region" description="Polar residues" evidence="1">
    <location>
        <begin position="214"/>
        <end position="230"/>
    </location>
</feature>
<dbReference type="SUPFAM" id="SSF52949">
    <property type="entry name" value="Macro domain-like"/>
    <property type="match status" value="1"/>
</dbReference>
<feature type="domain" description="Macro" evidence="2">
    <location>
        <begin position="8"/>
        <end position="192"/>
    </location>
</feature>
<name>A0A4Y8DC49_9HELO</name>
<dbReference type="AlphaFoldDB" id="A0A4Y8DC49"/>
<organism evidence="3 4">
    <name type="scientific">Botryotinia calthae</name>
    <dbReference type="NCBI Taxonomy" id="38488"/>
    <lineage>
        <taxon>Eukaryota</taxon>
        <taxon>Fungi</taxon>
        <taxon>Dikarya</taxon>
        <taxon>Ascomycota</taxon>
        <taxon>Pezizomycotina</taxon>
        <taxon>Leotiomycetes</taxon>
        <taxon>Helotiales</taxon>
        <taxon>Sclerotiniaceae</taxon>
        <taxon>Botryotinia</taxon>
    </lineage>
</organism>
<dbReference type="Pfam" id="PF01661">
    <property type="entry name" value="Macro"/>
    <property type="match status" value="1"/>
</dbReference>